<name>A0A1V0SGN9_9VIRU</name>
<proteinExistence type="predicted"/>
<organism evidence="1">
    <name type="scientific">Hokovirus HKV1</name>
    <dbReference type="NCBI Taxonomy" id="1977638"/>
    <lineage>
        <taxon>Viruses</taxon>
        <taxon>Varidnaviria</taxon>
        <taxon>Bamfordvirae</taxon>
        <taxon>Nucleocytoviricota</taxon>
        <taxon>Megaviricetes</taxon>
        <taxon>Imitervirales</taxon>
        <taxon>Mimiviridae</taxon>
        <taxon>Klosneuvirinae</taxon>
        <taxon>Hokovirus</taxon>
    </lineage>
</organism>
<gene>
    <name evidence="1" type="ORF">Hokovirus_3_163</name>
</gene>
<reference evidence="1" key="1">
    <citation type="journal article" date="2017" name="Science">
        <title>Giant viruses with an expanded complement of translation system components.</title>
        <authorList>
            <person name="Schulz F."/>
            <person name="Yutin N."/>
            <person name="Ivanova N.N."/>
            <person name="Ortega D.R."/>
            <person name="Lee T.K."/>
            <person name="Vierheilig J."/>
            <person name="Daims H."/>
            <person name="Horn M."/>
            <person name="Wagner M."/>
            <person name="Jensen G.J."/>
            <person name="Kyrpides N.C."/>
            <person name="Koonin E.V."/>
            <person name="Woyke T."/>
        </authorList>
    </citation>
    <scope>NUCLEOTIDE SEQUENCE</scope>
    <source>
        <strain evidence="1">HKV1</strain>
    </source>
</reference>
<evidence type="ECO:0000313" key="1">
    <source>
        <dbReference type="EMBL" id="ARF10890.1"/>
    </source>
</evidence>
<protein>
    <submittedName>
        <fullName evidence="1">Uncharacterized protein</fullName>
    </submittedName>
</protein>
<accession>A0A1V0SGN9</accession>
<sequence length="71" mass="8379">MHSDIKTNIIIYKKNVDKLDKLYTSNEATKNIDKMIKKKNNELLIWANNMTSEYDICVKNLNIIYENVIKS</sequence>
<dbReference type="EMBL" id="KY684105">
    <property type="protein sequence ID" value="ARF10890.1"/>
    <property type="molecule type" value="Genomic_DNA"/>
</dbReference>